<feature type="signal peptide" evidence="1">
    <location>
        <begin position="1"/>
        <end position="32"/>
    </location>
</feature>
<sequence>MPRKTAALVIASLTGAAALTAGLLALAAPAGAAALPCNLSSSGGTASATCFSGSSYTWRLVADCDDVSDPRSPSRVTTLYGDWRTGDGTETLTCDSGLRATGHLEAR</sequence>
<name>A0A919FMI9_9ACTN</name>
<dbReference type="Proteomes" id="UP000603708">
    <property type="component" value="Unassembled WGS sequence"/>
</dbReference>
<keyword evidence="1" id="KW-0732">Signal</keyword>
<dbReference type="EMBL" id="BNCD01000001">
    <property type="protein sequence ID" value="GHH68901.1"/>
    <property type="molecule type" value="Genomic_DNA"/>
</dbReference>
<reference evidence="2" key="1">
    <citation type="journal article" date="2014" name="Int. J. Syst. Evol. Microbiol.">
        <title>Complete genome sequence of Corynebacterium casei LMG S-19264T (=DSM 44701T), isolated from a smear-ripened cheese.</title>
        <authorList>
            <consortium name="US DOE Joint Genome Institute (JGI-PGF)"/>
            <person name="Walter F."/>
            <person name="Albersmeier A."/>
            <person name="Kalinowski J."/>
            <person name="Ruckert C."/>
        </authorList>
    </citation>
    <scope>NUCLEOTIDE SEQUENCE</scope>
    <source>
        <strain evidence="2">JCM 5069</strain>
    </source>
</reference>
<feature type="chain" id="PRO_5037103789" evidence="1">
    <location>
        <begin position="33"/>
        <end position="107"/>
    </location>
</feature>
<protein>
    <submittedName>
        <fullName evidence="2">Uncharacterized protein</fullName>
    </submittedName>
</protein>
<proteinExistence type="predicted"/>
<evidence type="ECO:0000313" key="2">
    <source>
        <dbReference type="EMBL" id="GHH68901.1"/>
    </source>
</evidence>
<accession>A0A919FMI9</accession>
<dbReference type="AlphaFoldDB" id="A0A919FMI9"/>
<comment type="caution">
    <text evidence="2">The sequence shown here is derived from an EMBL/GenBank/DDBJ whole genome shotgun (WGS) entry which is preliminary data.</text>
</comment>
<evidence type="ECO:0000256" key="1">
    <source>
        <dbReference type="SAM" id="SignalP"/>
    </source>
</evidence>
<evidence type="ECO:0000313" key="3">
    <source>
        <dbReference type="Proteomes" id="UP000603708"/>
    </source>
</evidence>
<gene>
    <name evidence="2" type="ORF">GCM10018793_00400</name>
</gene>
<dbReference type="RefSeq" id="WP_189928796.1">
    <property type="nucleotide sequence ID" value="NZ_BNCD01000001.1"/>
</dbReference>
<organism evidence="2 3">
    <name type="scientific">Streptomyces sulfonofaciens</name>
    <dbReference type="NCBI Taxonomy" id="68272"/>
    <lineage>
        <taxon>Bacteria</taxon>
        <taxon>Bacillati</taxon>
        <taxon>Actinomycetota</taxon>
        <taxon>Actinomycetes</taxon>
        <taxon>Kitasatosporales</taxon>
        <taxon>Streptomycetaceae</taxon>
        <taxon>Streptomyces</taxon>
    </lineage>
</organism>
<reference evidence="2" key="2">
    <citation type="submission" date="2020-09" db="EMBL/GenBank/DDBJ databases">
        <authorList>
            <person name="Sun Q."/>
            <person name="Ohkuma M."/>
        </authorList>
    </citation>
    <scope>NUCLEOTIDE SEQUENCE</scope>
    <source>
        <strain evidence="2">JCM 5069</strain>
    </source>
</reference>
<keyword evidence="3" id="KW-1185">Reference proteome</keyword>